<name>A0A0A9F750_ARUDO</name>
<reference evidence="1" key="1">
    <citation type="submission" date="2014-09" db="EMBL/GenBank/DDBJ databases">
        <authorList>
            <person name="Magalhaes I.L.F."/>
            <person name="Oliveira U."/>
            <person name="Santos F.R."/>
            <person name="Vidigal T.H.D.A."/>
            <person name="Brescovit A.D."/>
            <person name="Santos A.J."/>
        </authorList>
    </citation>
    <scope>NUCLEOTIDE SEQUENCE</scope>
    <source>
        <tissue evidence="1">Shoot tissue taken approximately 20 cm above the soil surface</tissue>
    </source>
</reference>
<dbReference type="AlphaFoldDB" id="A0A0A9F750"/>
<dbReference type="EMBL" id="GBRH01193813">
    <property type="protein sequence ID" value="JAE04083.1"/>
    <property type="molecule type" value="Transcribed_RNA"/>
</dbReference>
<evidence type="ECO:0000313" key="1">
    <source>
        <dbReference type="EMBL" id="JAE04083.1"/>
    </source>
</evidence>
<protein>
    <submittedName>
        <fullName evidence="1">Uncharacterized protein</fullName>
    </submittedName>
</protein>
<organism evidence="1">
    <name type="scientific">Arundo donax</name>
    <name type="common">Giant reed</name>
    <name type="synonym">Donax arundinaceus</name>
    <dbReference type="NCBI Taxonomy" id="35708"/>
    <lineage>
        <taxon>Eukaryota</taxon>
        <taxon>Viridiplantae</taxon>
        <taxon>Streptophyta</taxon>
        <taxon>Embryophyta</taxon>
        <taxon>Tracheophyta</taxon>
        <taxon>Spermatophyta</taxon>
        <taxon>Magnoliopsida</taxon>
        <taxon>Liliopsida</taxon>
        <taxon>Poales</taxon>
        <taxon>Poaceae</taxon>
        <taxon>PACMAD clade</taxon>
        <taxon>Arundinoideae</taxon>
        <taxon>Arundineae</taxon>
        <taxon>Arundo</taxon>
    </lineage>
</organism>
<proteinExistence type="predicted"/>
<accession>A0A0A9F750</accession>
<reference evidence="1" key="2">
    <citation type="journal article" date="2015" name="Data Brief">
        <title>Shoot transcriptome of the giant reed, Arundo donax.</title>
        <authorList>
            <person name="Barrero R.A."/>
            <person name="Guerrero F.D."/>
            <person name="Moolhuijzen P."/>
            <person name="Goolsby J.A."/>
            <person name="Tidwell J."/>
            <person name="Bellgard S.E."/>
            <person name="Bellgard M.I."/>
        </authorList>
    </citation>
    <scope>NUCLEOTIDE SEQUENCE</scope>
    <source>
        <tissue evidence="1">Shoot tissue taken approximately 20 cm above the soil surface</tissue>
    </source>
</reference>
<sequence>MMKGSTSILSCCRSNGSKFRCWKPQTTQVFYTHPPLLFLTSEFTAAMLYLCDETNCYIHEWQKRCIGY</sequence>